<name>A0AA39V6P5_9LECA</name>
<protein>
    <submittedName>
        <fullName evidence="2">Uncharacterized protein</fullName>
    </submittedName>
</protein>
<sequence>MDPVSAVGSVVGIIGFVGQGIKTIRELRVFCAEFSVDATLDFLHDLEVTAMVLTNARILSEKAKSMGTALQIDYRADALNIQIDDCVRELDVWMKIAKRLKKERGGKKLNVKLQFFNSFLTAISKSSRASARERMLEHQGNIRTTLAIFGRFAHLARYMTCFNFFRHVDLANTVTLRKVEETVQTISQGVSDEADQMNKKLSLLSSSVSSSANSLSAQSSDMSNKLDRVTDLLQQVLSSTSSRSSSASAAGPYSPSLRIAPDKADARTQKDDGFEAPARQSTKSLAISDQDAEFETLYRATNTLVNAVKELYHPLIAEYISTLHAWDTLQFQLRCLDIEPTTGSWGFRNDKTARIGSVYNMKRIAASQLLSIRKACLAESLGETLDLVASKTGVTEDDIRQWEEITADVLKDQKLRLGALRFSDPDEQRTDRLTRTQEWMLGVYYASPLLLELQEDIIRRELAKRPRLNTAEAQIDTSGQVFGEMVSRRTVVKYWFLNSSISLEEDYVASQVGTSDSEATYQPLDTEDEAFPLEGRRLFKPLIEEDEEGIITFGDPTGETKRKESQAHSDVMLFSQADLPDFPSLRKAASVYSDTNTLPHDLPPDNVNDKAREAAERALRTYSREGAAAVY</sequence>
<keyword evidence="3" id="KW-1185">Reference proteome</keyword>
<evidence type="ECO:0000313" key="2">
    <source>
        <dbReference type="EMBL" id="KAK0514679.1"/>
    </source>
</evidence>
<evidence type="ECO:0000256" key="1">
    <source>
        <dbReference type="SAM" id="MobiDB-lite"/>
    </source>
</evidence>
<feature type="compositionally biased region" description="Low complexity" evidence="1">
    <location>
        <begin position="243"/>
        <end position="256"/>
    </location>
</feature>
<feature type="compositionally biased region" description="Basic and acidic residues" evidence="1">
    <location>
        <begin position="260"/>
        <end position="273"/>
    </location>
</feature>
<dbReference type="AlphaFoldDB" id="A0AA39V6P5"/>
<feature type="region of interest" description="Disordered" evidence="1">
    <location>
        <begin position="243"/>
        <end position="282"/>
    </location>
</feature>
<comment type="caution">
    <text evidence="2">The sequence shown here is derived from an EMBL/GenBank/DDBJ whole genome shotgun (WGS) entry which is preliminary data.</text>
</comment>
<reference evidence="2" key="1">
    <citation type="submission" date="2023-03" db="EMBL/GenBank/DDBJ databases">
        <title>Complete genome of Cladonia borealis.</title>
        <authorList>
            <person name="Park H."/>
        </authorList>
    </citation>
    <scope>NUCLEOTIDE SEQUENCE</scope>
    <source>
        <strain evidence="2">ANT050790</strain>
    </source>
</reference>
<evidence type="ECO:0000313" key="3">
    <source>
        <dbReference type="Proteomes" id="UP001166286"/>
    </source>
</evidence>
<dbReference type="EMBL" id="JAFEKC020000005">
    <property type="protein sequence ID" value="KAK0514679.1"/>
    <property type="molecule type" value="Genomic_DNA"/>
</dbReference>
<gene>
    <name evidence="2" type="ORF">JMJ35_003296</name>
</gene>
<proteinExistence type="predicted"/>
<dbReference type="Proteomes" id="UP001166286">
    <property type="component" value="Unassembled WGS sequence"/>
</dbReference>
<organism evidence="2 3">
    <name type="scientific">Cladonia borealis</name>
    <dbReference type="NCBI Taxonomy" id="184061"/>
    <lineage>
        <taxon>Eukaryota</taxon>
        <taxon>Fungi</taxon>
        <taxon>Dikarya</taxon>
        <taxon>Ascomycota</taxon>
        <taxon>Pezizomycotina</taxon>
        <taxon>Lecanoromycetes</taxon>
        <taxon>OSLEUM clade</taxon>
        <taxon>Lecanoromycetidae</taxon>
        <taxon>Lecanorales</taxon>
        <taxon>Lecanorineae</taxon>
        <taxon>Cladoniaceae</taxon>
        <taxon>Cladonia</taxon>
    </lineage>
</organism>
<accession>A0AA39V6P5</accession>